<evidence type="ECO:0000313" key="9">
    <source>
        <dbReference type="EMBL" id="CRZ09959.1"/>
    </source>
</evidence>
<name>A0A0H5RML3_9EUKA</name>
<dbReference type="SMART" id="SM00490">
    <property type="entry name" value="HELICc"/>
    <property type="match status" value="1"/>
</dbReference>
<evidence type="ECO:0000256" key="6">
    <source>
        <dbReference type="SAM" id="MobiDB-lite"/>
    </source>
</evidence>
<dbReference type="AlphaFoldDB" id="A0A0H5RML3"/>
<keyword evidence="2" id="KW-0547">Nucleotide-binding</keyword>
<reference evidence="9" key="1">
    <citation type="submission" date="2015-04" db="EMBL/GenBank/DDBJ databases">
        <title>The genome sequence of the plant pathogenic Rhizarian Plasmodiophora brassicae reveals insights in its biotrophic life cycle and the origin of chitin synthesis.</title>
        <authorList>
            <person name="Schwelm A."/>
            <person name="Fogelqvist J."/>
            <person name="Knaust A."/>
            <person name="Julke S."/>
            <person name="Lilja T."/>
            <person name="Dhandapani V."/>
            <person name="Bonilla-Rosso G."/>
            <person name="Karlsson M."/>
            <person name="Shevchenko A."/>
            <person name="Choi S.R."/>
            <person name="Kim H.G."/>
            <person name="Park J.Y."/>
            <person name="Lim Y.P."/>
            <person name="Ludwig-Muller J."/>
            <person name="Dixelius C."/>
        </authorList>
    </citation>
    <scope>NUCLEOTIDE SEQUENCE</scope>
    <source>
        <tissue evidence="9">Potato root galls</tissue>
    </source>
</reference>
<feature type="region of interest" description="Disordered" evidence="6">
    <location>
        <begin position="73"/>
        <end position="95"/>
    </location>
</feature>
<dbReference type="InterPro" id="IPR014001">
    <property type="entry name" value="Helicase_ATP-bd"/>
</dbReference>
<proteinExistence type="predicted"/>
<evidence type="ECO:0000259" key="8">
    <source>
        <dbReference type="PROSITE" id="PS51194"/>
    </source>
</evidence>
<dbReference type="Pfam" id="PF00271">
    <property type="entry name" value="Helicase_C"/>
    <property type="match status" value="1"/>
</dbReference>
<feature type="domain" description="Helicase C-terminal" evidence="8">
    <location>
        <begin position="363"/>
        <end position="523"/>
    </location>
</feature>
<keyword evidence="4" id="KW-0347">Helicase</keyword>
<dbReference type="SMART" id="SM00487">
    <property type="entry name" value="DEXDc"/>
    <property type="match status" value="1"/>
</dbReference>
<sequence>MSAIKDVSSLTDAFEALSPSDWLALRRHSFASDRSIIRRPPPSAPPNSPTATHPTKLKSSPLRIWPLIPSVPYGDNQKQVDNSSRNNNEETVSRFTSRRVSIRNVDGVKIETRGTSRLTKQASQISVSGLPPGIVRNQANGSNPVEQCAVPAVKQGSNVVVCIQTESIAISALLAPIIQQLAMYASSGRSPKQREYVKSDSALVGGHRIRMLAKSASPAILILAPTKDVAERVYEETFALTRRTALSAILIRGGIDSRPQLQALQRGCDILVATTGRLMDFLERGYISMVRVSALVLWEAGHMSNIGLQMKLRRIANFDGMISGDHQTLVYTKAYPRRLESFCDSLMEDYIYVADDTTIMCLGISQTVEFVKDDAHRRRALLAAYRKLPRDARILVFVATKRTADLLGKWMLMQGIQIEGLHGGRSQEERETSLRLFHEGSLPVLIATDVANHVFEQLPQVDLVVNFDMPTNIDSYIRRTGRAKESGSALALISETCMPLLPALANVFRQCCQVAPAWFYEMAAQASCEIENGSASLNAPISSSRFSHFEGGCTKT</sequence>
<evidence type="ECO:0000256" key="3">
    <source>
        <dbReference type="ARBA" id="ARBA00022801"/>
    </source>
</evidence>
<dbReference type="InterPro" id="IPR001650">
    <property type="entry name" value="Helicase_C-like"/>
</dbReference>
<dbReference type="PANTHER" id="PTHR47958">
    <property type="entry name" value="ATP-DEPENDENT RNA HELICASE DBP3"/>
    <property type="match status" value="1"/>
</dbReference>
<dbReference type="CDD" id="cd18787">
    <property type="entry name" value="SF2_C_DEAD"/>
    <property type="match status" value="1"/>
</dbReference>
<dbReference type="PROSITE" id="PS51192">
    <property type="entry name" value="HELICASE_ATP_BIND_1"/>
    <property type="match status" value="1"/>
</dbReference>
<organism evidence="9">
    <name type="scientific">Spongospora subterranea</name>
    <dbReference type="NCBI Taxonomy" id="70186"/>
    <lineage>
        <taxon>Eukaryota</taxon>
        <taxon>Sar</taxon>
        <taxon>Rhizaria</taxon>
        <taxon>Endomyxa</taxon>
        <taxon>Phytomyxea</taxon>
        <taxon>Plasmodiophorida</taxon>
        <taxon>Plasmodiophoridae</taxon>
        <taxon>Spongospora</taxon>
    </lineage>
</organism>
<dbReference type="GO" id="GO:0003676">
    <property type="term" value="F:nucleic acid binding"/>
    <property type="evidence" value="ECO:0007669"/>
    <property type="project" value="InterPro"/>
</dbReference>
<feature type="compositionally biased region" description="Pro residues" evidence="6">
    <location>
        <begin position="39"/>
        <end position="48"/>
    </location>
</feature>
<dbReference type="Gene3D" id="3.40.50.300">
    <property type="entry name" value="P-loop containing nucleotide triphosphate hydrolases"/>
    <property type="match status" value="2"/>
</dbReference>
<feature type="region of interest" description="Disordered" evidence="6">
    <location>
        <begin position="34"/>
        <end position="59"/>
    </location>
</feature>
<dbReference type="EMBL" id="HACM01009517">
    <property type="protein sequence ID" value="CRZ09959.1"/>
    <property type="molecule type" value="Transcribed_RNA"/>
</dbReference>
<dbReference type="InterPro" id="IPR011545">
    <property type="entry name" value="DEAD/DEAH_box_helicase_dom"/>
</dbReference>
<feature type="domain" description="Helicase ATP-binding" evidence="7">
    <location>
        <begin position="150"/>
        <end position="419"/>
    </location>
</feature>
<protein>
    <recommendedName>
        <fullName evidence="1">RNA helicase</fullName>
        <ecNumber evidence="1">3.6.4.13</ecNumber>
    </recommendedName>
</protein>
<dbReference type="EC" id="3.6.4.13" evidence="1"/>
<evidence type="ECO:0000256" key="5">
    <source>
        <dbReference type="ARBA" id="ARBA00022840"/>
    </source>
</evidence>
<keyword evidence="3" id="KW-0378">Hydrolase</keyword>
<keyword evidence="5" id="KW-0067">ATP-binding</keyword>
<evidence type="ECO:0000256" key="2">
    <source>
        <dbReference type="ARBA" id="ARBA00022741"/>
    </source>
</evidence>
<dbReference type="GO" id="GO:0003724">
    <property type="term" value="F:RNA helicase activity"/>
    <property type="evidence" value="ECO:0007669"/>
    <property type="project" value="UniProtKB-EC"/>
</dbReference>
<dbReference type="PROSITE" id="PS51194">
    <property type="entry name" value="HELICASE_CTER"/>
    <property type="match status" value="1"/>
</dbReference>
<dbReference type="Pfam" id="PF00270">
    <property type="entry name" value="DEAD"/>
    <property type="match status" value="1"/>
</dbReference>
<dbReference type="GO" id="GO:0005524">
    <property type="term" value="F:ATP binding"/>
    <property type="evidence" value="ECO:0007669"/>
    <property type="project" value="UniProtKB-KW"/>
</dbReference>
<evidence type="ECO:0000256" key="4">
    <source>
        <dbReference type="ARBA" id="ARBA00022806"/>
    </source>
</evidence>
<feature type="compositionally biased region" description="Polar residues" evidence="6">
    <location>
        <begin position="76"/>
        <end position="86"/>
    </location>
</feature>
<evidence type="ECO:0000256" key="1">
    <source>
        <dbReference type="ARBA" id="ARBA00012552"/>
    </source>
</evidence>
<dbReference type="SUPFAM" id="SSF52540">
    <property type="entry name" value="P-loop containing nucleoside triphosphate hydrolases"/>
    <property type="match status" value="1"/>
</dbReference>
<evidence type="ECO:0000259" key="7">
    <source>
        <dbReference type="PROSITE" id="PS51192"/>
    </source>
</evidence>
<accession>A0A0H5RML3</accession>
<dbReference type="GO" id="GO:0016787">
    <property type="term" value="F:hydrolase activity"/>
    <property type="evidence" value="ECO:0007669"/>
    <property type="project" value="UniProtKB-KW"/>
</dbReference>
<dbReference type="InterPro" id="IPR027417">
    <property type="entry name" value="P-loop_NTPase"/>
</dbReference>